<reference evidence="1" key="3">
    <citation type="submission" date="2020-06" db="EMBL/GenBank/DDBJ databases">
        <title>Helianthus annuus Genome sequencing and assembly Release 2.</title>
        <authorList>
            <person name="Gouzy J."/>
            <person name="Langlade N."/>
            <person name="Munos S."/>
        </authorList>
    </citation>
    <scope>NUCLEOTIDE SEQUENCE</scope>
    <source>
        <tissue evidence="1">Leaves</tissue>
    </source>
</reference>
<evidence type="ECO:0000313" key="1">
    <source>
        <dbReference type="EMBL" id="KAF5818274.1"/>
    </source>
</evidence>
<keyword evidence="3" id="KW-1185">Reference proteome</keyword>
<accession>A0A251VGU1</accession>
<dbReference type="Gramene" id="mRNA:HanXRQr2_Chr02g0063131">
    <property type="protein sequence ID" value="CDS:HanXRQr2_Chr02g0063131.1"/>
    <property type="gene ID" value="HanXRQr2_Chr02g0063131"/>
</dbReference>
<protein>
    <submittedName>
        <fullName evidence="2">Uncharacterized protein</fullName>
    </submittedName>
</protein>
<evidence type="ECO:0000313" key="2">
    <source>
        <dbReference type="EMBL" id="OTG34393.1"/>
    </source>
</evidence>
<dbReference type="InParanoid" id="A0A251VGU1"/>
<sequence length="81" mass="9159">MSSKTQNPYASFVFVHSLLNTQLLFLSHLSSPSSYFTPFLIQPSLFTHPPNLKFNNLAQTSPKIWSLTSTMTKAAIRTNRI</sequence>
<reference evidence="1 3" key="1">
    <citation type="journal article" date="2017" name="Nature">
        <title>The sunflower genome provides insights into oil metabolism, flowering and Asterid evolution.</title>
        <authorList>
            <person name="Badouin H."/>
            <person name="Gouzy J."/>
            <person name="Grassa C.J."/>
            <person name="Murat F."/>
            <person name="Staton S.E."/>
            <person name="Cottret L."/>
            <person name="Lelandais-Briere C."/>
            <person name="Owens G.L."/>
            <person name="Carrere S."/>
            <person name="Mayjonade B."/>
            <person name="Legrand L."/>
            <person name="Gill N."/>
            <person name="Kane N.C."/>
            <person name="Bowers J.E."/>
            <person name="Hubner S."/>
            <person name="Bellec A."/>
            <person name="Berard A."/>
            <person name="Berges H."/>
            <person name="Blanchet N."/>
            <person name="Boniface M.C."/>
            <person name="Brunel D."/>
            <person name="Catrice O."/>
            <person name="Chaidir N."/>
            <person name="Claudel C."/>
            <person name="Donnadieu C."/>
            <person name="Faraut T."/>
            <person name="Fievet G."/>
            <person name="Helmstetter N."/>
            <person name="King M."/>
            <person name="Knapp S.J."/>
            <person name="Lai Z."/>
            <person name="Le Paslier M.C."/>
            <person name="Lippi Y."/>
            <person name="Lorenzon L."/>
            <person name="Mandel J.R."/>
            <person name="Marage G."/>
            <person name="Marchand G."/>
            <person name="Marquand E."/>
            <person name="Bret-Mestries E."/>
            <person name="Morien E."/>
            <person name="Nambeesan S."/>
            <person name="Nguyen T."/>
            <person name="Pegot-Espagnet P."/>
            <person name="Pouilly N."/>
            <person name="Raftis F."/>
            <person name="Sallet E."/>
            <person name="Schiex T."/>
            <person name="Thomas J."/>
            <person name="Vandecasteele C."/>
            <person name="Vares D."/>
            <person name="Vear F."/>
            <person name="Vautrin S."/>
            <person name="Crespi M."/>
            <person name="Mangin B."/>
            <person name="Burke J.M."/>
            <person name="Salse J."/>
            <person name="Munos S."/>
            <person name="Vincourt P."/>
            <person name="Rieseberg L.H."/>
            <person name="Langlade N.B."/>
        </authorList>
    </citation>
    <scope>NUCLEOTIDE SEQUENCE [LARGE SCALE GENOMIC DNA]</scope>
    <source>
        <strain evidence="3">cv. SF193</strain>
        <tissue evidence="1">Leaves</tissue>
    </source>
</reference>
<evidence type="ECO:0000313" key="3">
    <source>
        <dbReference type="Proteomes" id="UP000215914"/>
    </source>
</evidence>
<dbReference type="AlphaFoldDB" id="A0A251VGU1"/>
<organism evidence="2 3">
    <name type="scientific">Helianthus annuus</name>
    <name type="common">Common sunflower</name>
    <dbReference type="NCBI Taxonomy" id="4232"/>
    <lineage>
        <taxon>Eukaryota</taxon>
        <taxon>Viridiplantae</taxon>
        <taxon>Streptophyta</taxon>
        <taxon>Embryophyta</taxon>
        <taxon>Tracheophyta</taxon>
        <taxon>Spermatophyta</taxon>
        <taxon>Magnoliopsida</taxon>
        <taxon>eudicotyledons</taxon>
        <taxon>Gunneridae</taxon>
        <taxon>Pentapetalae</taxon>
        <taxon>asterids</taxon>
        <taxon>campanulids</taxon>
        <taxon>Asterales</taxon>
        <taxon>Asteraceae</taxon>
        <taxon>Asteroideae</taxon>
        <taxon>Heliantheae alliance</taxon>
        <taxon>Heliantheae</taxon>
        <taxon>Helianthus</taxon>
    </lineage>
</organism>
<dbReference type="EMBL" id="MNCJ02000317">
    <property type="protein sequence ID" value="KAF5818274.1"/>
    <property type="molecule type" value="Genomic_DNA"/>
</dbReference>
<dbReference type="Proteomes" id="UP000215914">
    <property type="component" value="Chromosome 2"/>
</dbReference>
<proteinExistence type="predicted"/>
<reference evidence="2" key="2">
    <citation type="submission" date="2017-02" db="EMBL/GenBank/DDBJ databases">
        <title>Sunflower complete genome.</title>
        <authorList>
            <person name="Langlade N."/>
            <person name="Munos S."/>
        </authorList>
    </citation>
    <scope>NUCLEOTIDE SEQUENCE [LARGE SCALE GENOMIC DNA]</scope>
    <source>
        <tissue evidence="2">Leaves</tissue>
    </source>
</reference>
<gene>
    <name evidence="2" type="ORF">HannXRQ_Chr02g0045321</name>
    <name evidence="1" type="ORF">HanXRQr2_Chr02g0063131</name>
</gene>
<dbReference type="EMBL" id="CM007891">
    <property type="protein sequence ID" value="OTG34393.1"/>
    <property type="molecule type" value="Genomic_DNA"/>
</dbReference>
<name>A0A251VGU1_HELAN</name>